<evidence type="ECO:0000313" key="3">
    <source>
        <dbReference type="Proteomes" id="UP000034320"/>
    </source>
</evidence>
<sequence>MQKTANNIRKSNELRTISLLLLLSALIYTVYILNNRQNVAPQRSQAVSNADSCEANFTAVASPSPTPPKITRTPTPPTVGCINLGIDEYSQGNCSNIISIKLSPVKELNILDTLYCNQQGICDAEGMDNTGQTAYLVANKNSPAIYRLKVNPTPSPPTLTKVGKLSKKYEGLSFRPGDNHATTVWGGARDNTIYKITYRTTGSTEEPKAQVSNDIKSITWNNAGTFLYVSTGNNLLRYKYKADGSLTQDCPNGVCFNKSLPGKTDGMDMTTDGYIVGGYESGNDIVFYFCNPLSDPNKCAVASSQRVSLTNYNQALQKLSPSCSNALDNLDGFTWLCGKSPM</sequence>
<keyword evidence="1" id="KW-1133">Transmembrane helix</keyword>
<keyword evidence="1" id="KW-0812">Transmembrane</keyword>
<organism evidence="2 3">
    <name type="scientific">Candidatus Gottesmanbacteria bacterium GW2011_GWA2_42_18</name>
    <dbReference type="NCBI Taxonomy" id="1618442"/>
    <lineage>
        <taxon>Bacteria</taxon>
        <taxon>Candidatus Gottesmaniibacteriota</taxon>
    </lineage>
</organism>
<dbReference type="EMBL" id="LCDD01000016">
    <property type="protein sequence ID" value="KKS46542.1"/>
    <property type="molecule type" value="Genomic_DNA"/>
</dbReference>
<evidence type="ECO:0000256" key="1">
    <source>
        <dbReference type="SAM" id="Phobius"/>
    </source>
</evidence>
<evidence type="ECO:0000313" key="2">
    <source>
        <dbReference type="EMBL" id="KKS46542.1"/>
    </source>
</evidence>
<protein>
    <submittedName>
        <fullName evidence="2">Uncharacterized protein</fullName>
    </submittedName>
</protein>
<accession>A0A0G0ZCW7</accession>
<comment type="caution">
    <text evidence="2">The sequence shown here is derived from an EMBL/GenBank/DDBJ whole genome shotgun (WGS) entry which is preliminary data.</text>
</comment>
<name>A0A0G0ZCW7_9BACT</name>
<dbReference type="AlphaFoldDB" id="A0A0G0ZCW7"/>
<dbReference type="SUPFAM" id="SSF63825">
    <property type="entry name" value="YWTD domain"/>
    <property type="match status" value="1"/>
</dbReference>
<gene>
    <name evidence="2" type="ORF">UV09_C0016G0032</name>
</gene>
<proteinExistence type="predicted"/>
<reference evidence="2 3" key="1">
    <citation type="journal article" date="2015" name="Nature">
        <title>rRNA introns, odd ribosomes, and small enigmatic genomes across a large radiation of phyla.</title>
        <authorList>
            <person name="Brown C.T."/>
            <person name="Hug L.A."/>
            <person name="Thomas B.C."/>
            <person name="Sharon I."/>
            <person name="Castelle C.J."/>
            <person name="Singh A."/>
            <person name="Wilkins M.J."/>
            <person name="Williams K.H."/>
            <person name="Banfield J.F."/>
        </authorList>
    </citation>
    <scope>NUCLEOTIDE SEQUENCE [LARGE SCALE GENOMIC DNA]</scope>
</reference>
<feature type="transmembrane region" description="Helical" evidence="1">
    <location>
        <begin position="12"/>
        <end position="33"/>
    </location>
</feature>
<dbReference type="Proteomes" id="UP000034320">
    <property type="component" value="Unassembled WGS sequence"/>
</dbReference>
<keyword evidence="1" id="KW-0472">Membrane</keyword>